<evidence type="ECO:0000256" key="2">
    <source>
        <dbReference type="ARBA" id="ARBA00022840"/>
    </source>
</evidence>
<dbReference type="Proteomes" id="UP001165080">
    <property type="component" value="Unassembled WGS sequence"/>
</dbReference>
<feature type="domain" description="DNA mismatch repair proteins mutS family" evidence="6">
    <location>
        <begin position="603"/>
        <end position="619"/>
    </location>
</feature>
<dbReference type="GO" id="GO:0140664">
    <property type="term" value="F:ATP-dependent DNA damage sensor activity"/>
    <property type="evidence" value="ECO:0007669"/>
    <property type="project" value="InterPro"/>
</dbReference>
<dbReference type="GO" id="GO:0005524">
    <property type="term" value="F:ATP binding"/>
    <property type="evidence" value="ECO:0007669"/>
    <property type="project" value="UniProtKB-KW"/>
</dbReference>
<keyword evidence="8" id="KW-1185">Reference proteome</keyword>
<keyword evidence="3" id="KW-0238">DNA-binding</keyword>
<feature type="region of interest" description="Disordered" evidence="5">
    <location>
        <begin position="78"/>
        <end position="97"/>
    </location>
</feature>
<feature type="coiled-coil region" evidence="4">
    <location>
        <begin position="740"/>
        <end position="787"/>
    </location>
</feature>
<dbReference type="InterPro" id="IPR007696">
    <property type="entry name" value="DNA_mismatch_repair_MutS_core"/>
</dbReference>
<keyword evidence="1" id="KW-0547">Nucleotide-binding</keyword>
<evidence type="ECO:0000256" key="5">
    <source>
        <dbReference type="SAM" id="MobiDB-lite"/>
    </source>
</evidence>
<feature type="compositionally biased region" description="Acidic residues" evidence="5">
    <location>
        <begin position="1019"/>
        <end position="1029"/>
    </location>
</feature>
<evidence type="ECO:0000256" key="1">
    <source>
        <dbReference type="ARBA" id="ARBA00022741"/>
    </source>
</evidence>
<dbReference type="AlphaFoldDB" id="A0A9W6F5N5"/>
<gene>
    <name evidence="7" type="primary">PLEST010159</name>
    <name evidence="7" type="ORF">PLESTB_001197300</name>
</gene>
<dbReference type="SMART" id="SM00533">
    <property type="entry name" value="MUTSd"/>
    <property type="match status" value="1"/>
</dbReference>
<feature type="region of interest" description="Disordered" evidence="5">
    <location>
        <begin position="1019"/>
        <end position="1055"/>
    </location>
</feature>
<dbReference type="PROSITE" id="PS00486">
    <property type="entry name" value="DNA_MISMATCH_REPAIR_2"/>
    <property type="match status" value="1"/>
</dbReference>
<dbReference type="GO" id="GO:0006298">
    <property type="term" value="P:mismatch repair"/>
    <property type="evidence" value="ECO:0007669"/>
    <property type="project" value="InterPro"/>
</dbReference>
<feature type="region of interest" description="Disordered" evidence="5">
    <location>
        <begin position="470"/>
        <end position="497"/>
    </location>
</feature>
<accession>A0A9W6F5N5</accession>
<dbReference type="GO" id="GO:0016887">
    <property type="term" value="F:ATP hydrolysis activity"/>
    <property type="evidence" value="ECO:0007669"/>
    <property type="project" value="InterPro"/>
</dbReference>
<dbReference type="PANTHER" id="PTHR48466">
    <property type="entry name" value="OS10G0509000 PROTEIN-RELATED"/>
    <property type="match status" value="1"/>
</dbReference>
<proteinExistence type="predicted"/>
<dbReference type="GO" id="GO:0004519">
    <property type="term" value="F:endonuclease activity"/>
    <property type="evidence" value="ECO:0007669"/>
    <property type="project" value="InterPro"/>
</dbReference>
<dbReference type="GO" id="GO:0045910">
    <property type="term" value="P:negative regulation of DNA recombination"/>
    <property type="evidence" value="ECO:0007669"/>
    <property type="project" value="InterPro"/>
</dbReference>
<dbReference type="Gene3D" id="3.40.50.300">
    <property type="entry name" value="P-loop containing nucleotide triphosphate hydrolases"/>
    <property type="match status" value="1"/>
</dbReference>
<evidence type="ECO:0000313" key="7">
    <source>
        <dbReference type="EMBL" id="GLC57194.1"/>
    </source>
</evidence>
<feature type="region of interest" description="Disordered" evidence="5">
    <location>
        <begin position="202"/>
        <end position="229"/>
    </location>
</feature>
<comment type="caution">
    <text evidence="7">The sequence shown here is derived from an EMBL/GenBank/DDBJ whole genome shotgun (WGS) entry which is preliminary data.</text>
</comment>
<feature type="region of interest" description="Disordered" evidence="5">
    <location>
        <begin position="1071"/>
        <end position="1108"/>
    </location>
</feature>
<dbReference type="SMART" id="SM00534">
    <property type="entry name" value="MUTSac"/>
    <property type="match status" value="1"/>
</dbReference>
<dbReference type="Pfam" id="PF00488">
    <property type="entry name" value="MutS_V"/>
    <property type="match status" value="1"/>
</dbReference>
<name>A0A9W6F5N5_9CHLO</name>
<feature type="compositionally biased region" description="Acidic residues" evidence="5">
    <location>
        <begin position="204"/>
        <end position="215"/>
    </location>
</feature>
<feature type="compositionally biased region" description="Low complexity" evidence="5">
    <location>
        <begin position="1030"/>
        <end position="1055"/>
    </location>
</feature>
<keyword evidence="2" id="KW-0067">ATP-binding</keyword>
<feature type="compositionally biased region" description="Low complexity" evidence="5">
    <location>
        <begin position="710"/>
        <end position="731"/>
    </location>
</feature>
<dbReference type="NCBIfam" id="TIGR01069">
    <property type="entry name" value="mutS2"/>
    <property type="match status" value="1"/>
</dbReference>
<reference evidence="7 8" key="1">
    <citation type="journal article" date="2023" name="Commun. Biol.">
        <title>Reorganization of the ancestral sex-determining regions during the evolution of trioecy in Pleodorina starrii.</title>
        <authorList>
            <person name="Takahashi K."/>
            <person name="Suzuki S."/>
            <person name="Kawai-Toyooka H."/>
            <person name="Yamamoto K."/>
            <person name="Hamaji T."/>
            <person name="Ootsuki R."/>
            <person name="Yamaguchi H."/>
            <person name="Kawachi M."/>
            <person name="Higashiyama T."/>
            <person name="Nozaki H."/>
        </authorList>
    </citation>
    <scope>NUCLEOTIDE SEQUENCE [LARGE SCALE GENOMIC DNA]</scope>
    <source>
        <strain evidence="7 8">NIES-4479</strain>
    </source>
</reference>
<sequence>MAHRLRGPASATSAAYSGQGVSNGMKLTLSYFRPCMRQGRHHCLEGHNLTNHKTTDGCPPPLRLVHSCASLTSDAATLTSHESDATSSDADDGLADRAEAESEQILEWPAVCKQVACFCGTSVAADLVARGNLPRGRSREESELLLQQTAEAAEANLEVQGCFDIRPAVEAAAAGACLNAKQLEGVASTLKAAFALQIAATAPDDNDEGEQEGGGDEGGARPRPRRGRRHRFPALAALAGGIGEEERTTLRAIRACIKLSSVSSDASEALAAIRAERQTNKEALRAEVEGWARLMVARGAAEAGAVSIVRGRFCVGVRAGRQGELPKGSVRLSASSTGATLYVEPAPCVPLNNAEALLQEREEGEVTRVLALLSKLLGSRAPQVLQLLDSVTCLDVVAARAKHSRWLGGVRPSFEIEPGASPLHVPGARHPVLMQRGLPPLPQPPSVDDNRFDRDFQAAGAWELRRVFVPDGPRPGEMPYPGSTTGGGAEGEGEEGPMQQLLPRPLDLRVPSGRSVVAITGPNTGGKTVSLKAAGLMVLMAQAGLYLPCDPAALATHGSPRLTWFDRVLADIGDAQSLQQNLSTFSGHIRRIRQILASAGGRSLVLLDEVGSGTDPLEGAALARAVLDRLAGQAHLTLATTHHAELKRAADEDPRFVNCSMAFDTATLRPTYVLCWGAAGASNALDIAEALGFDRSVVLEARGVAQALAASTSSTSSSASSPSSSPSTSSSPEDRDSHIAVVARSLVRQLDETRQELEAQQALRLRREEARALLLDTLSQVREMEQQLKLSPREIVMERDSLAAEVQSALDAFAAGLQPQAPVEEALRRIEALIPEEVAAYRGQEYDSGGGGGDDEGERDGGEQQALRPGDSVHVRSYGDMGSAKVLSVKGDYVTVKFDMMLPLGARSGRSRKFHKREVQRVSGGGAGPLLGTSAWMYDKYTGLESDIRKVLGQLSAQERAAAEEAAARIRSQRMAAQEAGLASYGDLYDALDVDQLSEDLDEQIIEDPDLAELVDSLGQEDEQDELDEQAAWSRGRQQQRGSSSSSSASGAAAATGPKRAAAVAAAAAAAVGRTKGRSDGGDSGGGGSSSRGGGVQLGVPESTEDNTLDLAGEVPELAAADLDDRLREEPPGSVLFVRHGLGTGAVRDAVHEVLTRRSSPKGRVLEWREAPGSRGEVTVVWLT</sequence>
<dbReference type="InterPro" id="IPR036187">
    <property type="entry name" value="DNA_mismatch_repair_MutS_sf"/>
</dbReference>
<evidence type="ECO:0000313" key="8">
    <source>
        <dbReference type="Proteomes" id="UP001165080"/>
    </source>
</evidence>
<dbReference type="SUPFAM" id="SSF52540">
    <property type="entry name" value="P-loop containing nucleoside triphosphate hydrolases"/>
    <property type="match status" value="1"/>
</dbReference>
<dbReference type="PANTHER" id="PTHR48466:SF2">
    <property type="entry name" value="OS10G0509000 PROTEIN"/>
    <property type="match status" value="1"/>
</dbReference>
<evidence type="ECO:0000256" key="4">
    <source>
        <dbReference type="SAM" id="Coils"/>
    </source>
</evidence>
<feature type="compositionally biased region" description="Gly residues" evidence="5">
    <location>
        <begin position="1082"/>
        <end position="1097"/>
    </location>
</feature>
<dbReference type="EMBL" id="BRXU01000018">
    <property type="protein sequence ID" value="GLC57194.1"/>
    <property type="molecule type" value="Genomic_DNA"/>
</dbReference>
<protein>
    <recommendedName>
        <fullName evidence="6">DNA mismatch repair proteins mutS family domain-containing protein</fullName>
    </recommendedName>
</protein>
<organism evidence="7 8">
    <name type="scientific">Pleodorina starrii</name>
    <dbReference type="NCBI Taxonomy" id="330485"/>
    <lineage>
        <taxon>Eukaryota</taxon>
        <taxon>Viridiplantae</taxon>
        <taxon>Chlorophyta</taxon>
        <taxon>core chlorophytes</taxon>
        <taxon>Chlorophyceae</taxon>
        <taxon>CS clade</taxon>
        <taxon>Chlamydomonadales</taxon>
        <taxon>Volvocaceae</taxon>
        <taxon>Pleodorina</taxon>
    </lineage>
</organism>
<feature type="region of interest" description="Disordered" evidence="5">
    <location>
        <begin position="710"/>
        <end position="736"/>
    </location>
</feature>
<keyword evidence="4" id="KW-0175">Coiled coil</keyword>
<feature type="compositionally biased region" description="Polar residues" evidence="5">
    <location>
        <begin position="78"/>
        <end position="88"/>
    </location>
</feature>
<dbReference type="InterPro" id="IPR027417">
    <property type="entry name" value="P-loop_NTPase"/>
</dbReference>
<feature type="region of interest" description="Disordered" evidence="5">
    <location>
        <begin position="843"/>
        <end position="867"/>
    </location>
</feature>
<evidence type="ECO:0000259" key="6">
    <source>
        <dbReference type="PROSITE" id="PS00486"/>
    </source>
</evidence>
<dbReference type="OrthoDB" id="1924787at2759"/>
<dbReference type="InterPro" id="IPR000432">
    <property type="entry name" value="DNA_mismatch_repair_MutS_C"/>
</dbReference>
<dbReference type="SUPFAM" id="SSF48334">
    <property type="entry name" value="DNA repair protein MutS, domain III"/>
    <property type="match status" value="1"/>
</dbReference>
<evidence type="ECO:0000256" key="3">
    <source>
        <dbReference type="ARBA" id="ARBA00023125"/>
    </source>
</evidence>
<dbReference type="InterPro" id="IPR045076">
    <property type="entry name" value="MutS"/>
</dbReference>
<dbReference type="FunFam" id="3.40.50.300:FF:004296">
    <property type="entry name" value="Predicted protein"/>
    <property type="match status" value="1"/>
</dbReference>
<dbReference type="InterPro" id="IPR005747">
    <property type="entry name" value="MutS2"/>
</dbReference>
<dbReference type="GO" id="GO:0030983">
    <property type="term" value="F:mismatched DNA binding"/>
    <property type="evidence" value="ECO:0007669"/>
    <property type="project" value="InterPro"/>
</dbReference>